<keyword evidence="4" id="KW-1185">Reference proteome</keyword>
<accession>A0A4E9EWJ7</accession>
<dbReference type="Proteomes" id="UP000006672">
    <property type="component" value="Unassembled WGS sequence"/>
</dbReference>
<accession>A0A0J9XPN6</accession>
<feature type="region of interest" description="Disordered" evidence="1">
    <location>
        <begin position="327"/>
        <end position="365"/>
    </location>
</feature>
<feature type="compositionally biased region" description="Basic and acidic residues" evidence="1">
    <location>
        <begin position="442"/>
        <end position="466"/>
    </location>
</feature>
<dbReference type="CTD" id="6102259"/>
<feature type="region of interest" description="Disordered" evidence="1">
    <location>
        <begin position="242"/>
        <end position="295"/>
    </location>
</feature>
<feature type="compositionally biased region" description="Acidic residues" evidence="1">
    <location>
        <begin position="429"/>
        <end position="441"/>
    </location>
</feature>
<dbReference type="RefSeq" id="XP_042930096.1">
    <property type="nucleotide sequence ID" value="XM_043074162.1"/>
</dbReference>
<feature type="compositionally biased region" description="Basic and acidic residues" evidence="1">
    <location>
        <begin position="63"/>
        <end position="78"/>
    </location>
</feature>
<feature type="compositionally biased region" description="Basic and acidic residues" evidence="1">
    <location>
        <begin position="378"/>
        <end position="392"/>
    </location>
</feature>
<evidence type="ECO:0000313" key="2">
    <source>
        <dbReference type="EMBL" id="CDP93101.2"/>
    </source>
</evidence>
<organism evidence="2">
    <name type="scientific">Brugia malayi</name>
    <name type="common">Filarial nematode worm</name>
    <dbReference type="NCBI Taxonomy" id="6279"/>
    <lineage>
        <taxon>Eukaryota</taxon>
        <taxon>Metazoa</taxon>
        <taxon>Ecdysozoa</taxon>
        <taxon>Nematoda</taxon>
        <taxon>Chromadorea</taxon>
        <taxon>Rhabditida</taxon>
        <taxon>Spirurina</taxon>
        <taxon>Spiruromorpha</taxon>
        <taxon>Filarioidea</taxon>
        <taxon>Onchocercidae</taxon>
        <taxon>Brugia</taxon>
    </lineage>
</organism>
<reference evidence="2" key="2">
    <citation type="submission" date="2012-12" db="EMBL/GenBank/DDBJ databases">
        <authorList>
            <person name="Gao Y.W."/>
            <person name="Fan S.T."/>
            <person name="Sun H.T."/>
            <person name="Wang Z."/>
            <person name="Gao X.L."/>
            <person name="Li Y.G."/>
            <person name="Wang T.C."/>
            <person name="Zhang K."/>
            <person name="Xu W.W."/>
            <person name="Yu Z.J."/>
            <person name="Xia X.Z."/>
        </authorList>
    </citation>
    <scope>NUCLEOTIDE SEQUENCE</scope>
    <source>
        <strain evidence="2">FR3</strain>
    </source>
</reference>
<protein>
    <submittedName>
        <fullName evidence="2 5">Bm5950, isoform c</fullName>
    </submittedName>
</protein>
<dbReference type="OrthoDB" id="5870358at2759"/>
<feature type="region of interest" description="Disordered" evidence="1">
    <location>
        <begin position="1"/>
        <end position="23"/>
    </location>
</feature>
<reference evidence="3" key="3">
    <citation type="submission" date="2019-04" db="EMBL/GenBank/DDBJ databases">
        <authorList>
            <person name="Howe K."/>
            <person name="Paulini M."/>
            <person name="Williams G."/>
        </authorList>
    </citation>
    <scope>NUCLEOTIDE SEQUENCE [LARGE SCALE GENOMIC DNA]</scope>
    <source>
        <strain evidence="3">FR3</strain>
    </source>
</reference>
<proteinExistence type="predicted"/>
<dbReference type="EMBL" id="CAAKNF010000196">
    <property type="protein sequence ID" value="VIO87335.1"/>
    <property type="molecule type" value="Genomic_DNA"/>
</dbReference>
<feature type="compositionally biased region" description="Acidic residues" evidence="1">
    <location>
        <begin position="264"/>
        <end position="273"/>
    </location>
</feature>
<evidence type="ECO:0000313" key="3">
    <source>
        <dbReference type="EMBL" id="VIO87335.1"/>
    </source>
</evidence>
<reference evidence="5" key="4">
    <citation type="submission" date="2022-04" db="UniProtKB">
        <authorList>
            <consortium name="WormBaseParasite"/>
        </authorList>
    </citation>
    <scope>IDENTIFICATION</scope>
</reference>
<accession>A0A0K0JL30</accession>
<evidence type="ECO:0000313" key="5">
    <source>
        <dbReference type="WBParaSite" id="Bm5950c.1"/>
    </source>
</evidence>
<dbReference type="AlphaFoldDB" id="A0A0J9XPN6"/>
<evidence type="ECO:0000313" key="6">
    <source>
        <dbReference type="WormBase" id="Bm5950c"/>
    </source>
</evidence>
<dbReference type="WormBase" id="Bm5950c">
    <property type="protein sequence ID" value="BM39302"/>
    <property type="gene ID" value="WBGene00226211"/>
</dbReference>
<dbReference type="GeneID" id="6102259"/>
<name>A0A0J9XPN6_BRUMA</name>
<feature type="region of interest" description="Disordered" evidence="1">
    <location>
        <begin position="378"/>
        <end position="518"/>
    </location>
</feature>
<feature type="compositionally biased region" description="Basic and acidic residues" evidence="1">
    <location>
        <begin position="486"/>
        <end position="508"/>
    </location>
</feature>
<dbReference type="WBParaSite" id="Bm5950c.1">
    <property type="protein sequence ID" value="Bm5950c.1"/>
    <property type="gene ID" value="WBGene00226211"/>
</dbReference>
<sequence>MAEVEDGRAVQVNGTGTDDMKTKVMSDNDVLNDEQLNTDNSQVVTVVGSTGSEILLEETKIDQSNEIKAIEEGPRSEEQQESNKLNNMEVMEQAVEKVEAKYDLDHNEINEAEIKKEKPIHLAGDEAVEEQVIEDRTEDQVPDITGTDNADVMATSMDSIDELPTSEEQAVETSALVEQEAELFVKSETDNVEIAPITETEAPIEEERIAIGSEVEIPQELHEAETMLEEKVVPTDEATDVNVEAPQNDDKAKELLTEQNPAAPEEESEELEVEGLKETEPEVEQVQDQLKHTEPLEVTEVIQEVVTEQSLATNESEAIMDELSEAAAEEIKKEDLNNERNEPSNVELPNEQQQPMECGNEAEENSFVSALLPEEKSETIHRVESNEAKIEPELEPIVEPKSATEETVVEAKEAKIIAESPTGKINDEAPFEDATAEDVENEEKKVPEEEKYAKEEEHAAVNERESLPPARQIISSPPRRRSPSPVRRDTNRENRESKYKSYDQDTHRQRGPPPRMPNYLSFSSYIPVEKKAYSPVSPWVQNAAQKYRNDYTAASAYKPKSIYTSIFDDTVNSGPFSSDLYSVNRLLERSRSRSRELRNALRSKRSTSNYYRYTSNYATPPLRTRDYSTPPLSSVYHSSSRSGSFISFMEYSGQKQYELARSPSRFSNFDGLSRASSRSNVDMFYDMERLSRVDSYVRDLNRNTEYGFPSTYVKYRSPSRPYLPQEYTPINGYRAYNSPLSRQRHSVLYNNPYIYNPIPVSQSLYEAYPTTNSPSSSTLSRLYSGFARHWTMGS</sequence>
<gene>
    <name evidence="2 6" type="ORF">Bm5950</name>
    <name evidence="3" type="ORF">BM_BM5950</name>
    <name evidence="2" type="ORF">BM_Bm5950</name>
</gene>
<dbReference type="EMBL" id="LN856865">
    <property type="protein sequence ID" value="CDP93101.2"/>
    <property type="molecule type" value="Genomic_DNA"/>
</dbReference>
<reference evidence="2 4" key="1">
    <citation type="journal article" date="2007" name="Science">
        <title>Draft genome of the filarial nematode parasite Brugia malayi.</title>
        <authorList>
            <person name="Ghedin E."/>
            <person name="Wang S."/>
            <person name="Spiro D."/>
            <person name="Caler E."/>
            <person name="Zhao Q."/>
            <person name="Crabtree J."/>
            <person name="Allen J.E."/>
            <person name="Delcher A.L."/>
            <person name="Guiliano D.B."/>
            <person name="Miranda-Saavedra D."/>
            <person name="Angiuoli S.V."/>
            <person name="Creasy T."/>
            <person name="Amedeo P."/>
            <person name="Haas B."/>
            <person name="El-Sayed N.M."/>
            <person name="Wortman J.R."/>
            <person name="Feldblyum T."/>
            <person name="Tallon L."/>
            <person name="Schatz M."/>
            <person name="Shumway M."/>
            <person name="Koo H."/>
            <person name="Salzberg S.L."/>
            <person name="Schobel S."/>
            <person name="Pertea M."/>
            <person name="Pop M."/>
            <person name="White O."/>
            <person name="Barton G.J."/>
            <person name="Carlow C.K."/>
            <person name="Crawford M.J."/>
            <person name="Daub J."/>
            <person name="Dimmic M.W."/>
            <person name="Estes C.F."/>
            <person name="Foster J.M."/>
            <person name="Ganatra M."/>
            <person name="Gregory W.F."/>
            <person name="Johnson N.M."/>
            <person name="Jin J."/>
            <person name="Komuniecki R."/>
            <person name="Korf I."/>
            <person name="Kumar S."/>
            <person name="Laney S."/>
            <person name="Li B.W."/>
            <person name="Li W."/>
            <person name="Lindblom T.H."/>
            <person name="Lustigman S."/>
            <person name="Ma D."/>
            <person name="Maina C.V."/>
            <person name="Martin D.M."/>
            <person name="McCarter J.P."/>
            <person name="McReynolds L."/>
            <person name="Mitreva M."/>
            <person name="Nutman T.B."/>
            <person name="Parkinson J."/>
            <person name="Peregrin-Alvarez J.M."/>
            <person name="Poole C."/>
            <person name="Ren Q."/>
            <person name="Saunders L."/>
            <person name="Sluder A.E."/>
            <person name="Smith K."/>
            <person name="Stanke M."/>
            <person name="Unnasch T.R."/>
            <person name="Ware J."/>
            <person name="Wei A.D."/>
            <person name="Weil G."/>
            <person name="Williams D.J."/>
            <person name="Zhang Y."/>
            <person name="Williams S.A."/>
            <person name="Fraser-Liggett C."/>
            <person name="Slatko B."/>
            <person name="Blaxter M.L."/>
            <person name="Scott A.L."/>
        </authorList>
    </citation>
    <scope>NUCLEOTIDE SEQUENCE</scope>
    <source>
        <strain evidence="2 4">FR3</strain>
    </source>
</reference>
<feature type="compositionally biased region" description="Low complexity" evidence="1">
    <location>
        <begin position="468"/>
        <end position="477"/>
    </location>
</feature>
<feature type="region of interest" description="Disordered" evidence="1">
    <location>
        <begin position="63"/>
        <end position="85"/>
    </location>
</feature>
<feature type="compositionally biased region" description="Basic and acidic residues" evidence="1">
    <location>
        <begin position="329"/>
        <end position="342"/>
    </location>
</feature>
<evidence type="ECO:0000313" key="4">
    <source>
        <dbReference type="Proteomes" id="UP000006672"/>
    </source>
</evidence>
<evidence type="ECO:0000256" key="1">
    <source>
        <dbReference type="SAM" id="MobiDB-lite"/>
    </source>
</evidence>